<keyword evidence="1" id="KW-1133">Transmembrane helix</keyword>
<keyword evidence="4" id="KW-1185">Reference proteome</keyword>
<keyword evidence="1" id="KW-0812">Transmembrane</keyword>
<dbReference type="Pfam" id="PF20152">
    <property type="entry name" value="DUF6534"/>
    <property type="match status" value="1"/>
</dbReference>
<sequence length="273" mass="31216">MGAYDTTIGALLIGVITNTYLFGLVSYQYGHYLNSNYNDHLWVRLMVMALFSVDIVHTASVIYLFWRYGVENFMQPEAILNNYWPYPFTALVTVCTAYLVQSFFTFRIWKLTYNRVLTGFVFAVASGTFVLGVGTSIKVWNLELISDLMLYRPLYASWLSMEVTIDAIIAAIMVYKLSQSKTGFKNSDHAINRLIRLTVQSGACAGVFAIFGPDLLFHKSENALLCNVWNTNQPRLFEYFHGHPLIPEQSTRSAIQQDCREFTSIDFRFWASS</sequence>
<keyword evidence="1" id="KW-0472">Membrane</keyword>
<evidence type="ECO:0000259" key="2">
    <source>
        <dbReference type="Pfam" id="PF20152"/>
    </source>
</evidence>
<feature type="transmembrane region" description="Helical" evidence="1">
    <location>
        <begin position="41"/>
        <end position="66"/>
    </location>
</feature>
<feature type="domain" description="DUF6534" evidence="2">
    <location>
        <begin position="163"/>
        <end position="218"/>
    </location>
</feature>
<protein>
    <recommendedName>
        <fullName evidence="2">DUF6534 domain-containing protein</fullName>
    </recommendedName>
</protein>
<dbReference type="PANTHER" id="PTHR40465">
    <property type="entry name" value="CHROMOSOME 1, WHOLE GENOME SHOTGUN SEQUENCE"/>
    <property type="match status" value="1"/>
</dbReference>
<proteinExistence type="predicted"/>
<dbReference type="EMBL" id="JANIEX010000349">
    <property type="protein sequence ID" value="KAJ3568375.1"/>
    <property type="molecule type" value="Genomic_DNA"/>
</dbReference>
<feature type="transmembrane region" description="Helical" evidence="1">
    <location>
        <begin position="155"/>
        <end position="175"/>
    </location>
</feature>
<dbReference type="Proteomes" id="UP001213000">
    <property type="component" value="Unassembled WGS sequence"/>
</dbReference>
<dbReference type="AlphaFoldDB" id="A0AAD5VYD6"/>
<evidence type="ECO:0000256" key="1">
    <source>
        <dbReference type="SAM" id="Phobius"/>
    </source>
</evidence>
<feature type="transmembrane region" description="Helical" evidence="1">
    <location>
        <begin position="6"/>
        <end position="29"/>
    </location>
</feature>
<accession>A0AAD5VYD6</accession>
<dbReference type="InterPro" id="IPR045339">
    <property type="entry name" value="DUF6534"/>
</dbReference>
<feature type="transmembrane region" description="Helical" evidence="1">
    <location>
        <begin position="116"/>
        <end position="135"/>
    </location>
</feature>
<comment type="caution">
    <text evidence="3">The sequence shown here is derived from an EMBL/GenBank/DDBJ whole genome shotgun (WGS) entry which is preliminary data.</text>
</comment>
<reference evidence="3" key="1">
    <citation type="submission" date="2022-07" db="EMBL/GenBank/DDBJ databases">
        <title>Genome Sequence of Leucocoprinus birnbaumii.</title>
        <authorList>
            <person name="Buettner E."/>
        </authorList>
    </citation>
    <scope>NUCLEOTIDE SEQUENCE</scope>
    <source>
        <strain evidence="3">VT141</strain>
    </source>
</reference>
<name>A0AAD5VYD6_9AGAR</name>
<organism evidence="3 4">
    <name type="scientific">Leucocoprinus birnbaumii</name>
    <dbReference type="NCBI Taxonomy" id="56174"/>
    <lineage>
        <taxon>Eukaryota</taxon>
        <taxon>Fungi</taxon>
        <taxon>Dikarya</taxon>
        <taxon>Basidiomycota</taxon>
        <taxon>Agaricomycotina</taxon>
        <taxon>Agaricomycetes</taxon>
        <taxon>Agaricomycetidae</taxon>
        <taxon>Agaricales</taxon>
        <taxon>Agaricineae</taxon>
        <taxon>Agaricaceae</taxon>
        <taxon>Leucocoprinus</taxon>
    </lineage>
</organism>
<dbReference type="PANTHER" id="PTHR40465:SF1">
    <property type="entry name" value="DUF6534 DOMAIN-CONTAINING PROTEIN"/>
    <property type="match status" value="1"/>
</dbReference>
<evidence type="ECO:0000313" key="3">
    <source>
        <dbReference type="EMBL" id="KAJ3568375.1"/>
    </source>
</evidence>
<feature type="transmembrane region" description="Helical" evidence="1">
    <location>
        <begin position="86"/>
        <end position="104"/>
    </location>
</feature>
<evidence type="ECO:0000313" key="4">
    <source>
        <dbReference type="Proteomes" id="UP001213000"/>
    </source>
</evidence>
<gene>
    <name evidence="3" type="ORF">NP233_g5757</name>
</gene>